<accession>A0A1I4HKJ9</accession>
<dbReference type="STRING" id="1123291.SAMN04490355_100468"/>
<evidence type="ECO:0000259" key="10">
    <source>
        <dbReference type="PROSITE" id="PS50112"/>
    </source>
</evidence>
<dbReference type="SUPFAM" id="SSF55785">
    <property type="entry name" value="PYP-like sensor domain (PAS domain)"/>
    <property type="match status" value="1"/>
</dbReference>
<keyword evidence="1" id="KW-0547">Nucleotide-binding</keyword>
<feature type="domain" description="PAS" evidence="10">
    <location>
        <begin position="77"/>
        <end position="122"/>
    </location>
</feature>
<dbReference type="PROSITE" id="PS50112">
    <property type="entry name" value="PAS"/>
    <property type="match status" value="1"/>
</dbReference>
<evidence type="ECO:0000256" key="8">
    <source>
        <dbReference type="ARBA" id="ARBA00029500"/>
    </source>
</evidence>
<evidence type="ECO:0000313" key="13">
    <source>
        <dbReference type="Proteomes" id="UP000199520"/>
    </source>
</evidence>
<keyword evidence="4" id="KW-0805">Transcription regulation</keyword>
<evidence type="ECO:0000256" key="5">
    <source>
        <dbReference type="ARBA" id="ARBA00023125"/>
    </source>
</evidence>
<dbReference type="CDD" id="cd00130">
    <property type="entry name" value="PAS"/>
    <property type="match status" value="1"/>
</dbReference>
<dbReference type="InterPro" id="IPR002078">
    <property type="entry name" value="Sigma_54_int"/>
</dbReference>
<dbReference type="PROSITE" id="PS50045">
    <property type="entry name" value="SIGMA54_INTERACT_4"/>
    <property type="match status" value="1"/>
</dbReference>
<dbReference type="InterPro" id="IPR035965">
    <property type="entry name" value="PAS-like_dom_sf"/>
</dbReference>
<dbReference type="Pfam" id="PF25601">
    <property type="entry name" value="AAA_lid_14"/>
    <property type="match status" value="1"/>
</dbReference>
<dbReference type="GO" id="GO:0005524">
    <property type="term" value="F:ATP binding"/>
    <property type="evidence" value="ECO:0007669"/>
    <property type="project" value="UniProtKB-KW"/>
</dbReference>
<dbReference type="Proteomes" id="UP000199520">
    <property type="component" value="Unassembled WGS sequence"/>
</dbReference>
<sequence length="516" mass="57590">MYLRILYIDRIGVVHDITAILAKRRMNIVSMEVEKNKIYLECQSVPIQQCKDCIAELSRITGIQKIDEISAMPCKERAEQLDAILTSVHDGILSVNPDGLITQYNPAAARILNLPVKKVIGKPLEAALFKNLLIQETLQTGCQYHNREVYIDGGNSYCVVSTIPLKNNDNEVVGVVALIRDTQEVRSLMNNMTASLPMTFADIPYASAVMRQVVNQARRYAASDSTVLIRGETGTGKELFARALHSSSTRAGAAFVPINCAAIPETLLESELFGYARGAFTGAAKGGKPGMFELANGGTLFLDEVGEVSAHLQVKLLRVLQEKRVRRVGSTKEVAVDVRIIAATNRNLEDMVADKIFREDLYYRLNVIPLLIPPLRERFEDIQLLGELFLKHFAEKLHNPVQGFSAAALQRLQDYNWPGNVRELKNSIERSVNLVDGTLVQPEHIFLGRLSGSQTAPPSVQFEKYQTLEERLAEVEVVILKETLRRFRSSRRMGAVLGLSHTAVLKKLRKYDFSLD</sequence>
<dbReference type="Gene3D" id="1.10.8.60">
    <property type="match status" value="1"/>
</dbReference>
<dbReference type="InterPro" id="IPR000014">
    <property type="entry name" value="PAS"/>
</dbReference>
<protein>
    <recommendedName>
        <fullName evidence="8">HTH-type transcriptional regulatory protein TyrR</fullName>
    </recommendedName>
</protein>
<organism evidence="12 13">
    <name type="scientific">Pelosinus propionicus DSM 13327</name>
    <dbReference type="NCBI Taxonomy" id="1123291"/>
    <lineage>
        <taxon>Bacteria</taxon>
        <taxon>Bacillati</taxon>
        <taxon>Bacillota</taxon>
        <taxon>Negativicutes</taxon>
        <taxon>Selenomonadales</taxon>
        <taxon>Sporomusaceae</taxon>
        <taxon>Pelosinus</taxon>
    </lineage>
</organism>
<keyword evidence="6" id="KW-0010">Activator</keyword>
<keyword evidence="3" id="KW-0067">ATP-binding</keyword>
<dbReference type="SUPFAM" id="SSF46689">
    <property type="entry name" value="Homeodomain-like"/>
    <property type="match status" value="1"/>
</dbReference>
<keyword evidence="7" id="KW-0804">Transcription</keyword>
<dbReference type="GO" id="GO:0003677">
    <property type="term" value="F:DNA binding"/>
    <property type="evidence" value="ECO:0007669"/>
    <property type="project" value="UniProtKB-KW"/>
</dbReference>
<dbReference type="InterPro" id="IPR003593">
    <property type="entry name" value="AAA+_ATPase"/>
</dbReference>
<dbReference type="InterPro" id="IPR030828">
    <property type="entry name" value="HTH_TyrR"/>
</dbReference>
<evidence type="ECO:0000256" key="1">
    <source>
        <dbReference type="ARBA" id="ARBA00022741"/>
    </source>
</evidence>
<feature type="domain" description="ACT" evidence="11">
    <location>
        <begin position="2"/>
        <end position="71"/>
    </location>
</feature>
<evidence type="ECO:0000256" key="2">
    <source>
        <dbReference type="ARBA" id="ARBA00022797"/>
    </source>
</evidence>
<dbReference type="SUPFAM" id="SSF52540">
    <property type="entry name" value="P-loop containing nucleoside triphosphate hydrolases"/>
    <property type="match status" value="1"/>
</dbReference>
<name>A0A1I4HKJ9_9FIRM</name>
<evidence type="ECO:0000256" key="3">
    <source>
        <dbReference type="ARBA" id="ARBA00022840"/>
    </source>
</evidence>
<dbReference type="InterPro" id="IPR025944">
    <property type="entry name" value="Sigma_54_int_dom_CS"/>
</dbReference>
<dbReference type="AlphaFoldDB" id="A0A1I4HKJ9"/>
<dbReference type="SMART" id="SM00091">
    <property type="entry name" value="PAS"/>
    <property type="match status" value="1"/>
</dbReference>
<keyword evidence="13" id="KW-1185">Reference proteome</keyword>
<dbReference type="Gene3D" id="1.10.10.60">
    <property type="entry name" value="Homeodomain-like"/>
    <property type="match status" value="1"/>
</dbReference>
<evidence type="ECO:0000256" key="6">
    <source>
        <dbReference type="ARBA" id="ARBA00023159"/>
    </source>
</evidence>
<evidence type="ECO:0000259" key="9">
    <source>
        <dbReference type="PROSITE" id="PS50045"/>
    </source>
</evidence>
<dbReference type="Gene3D" id="3.30.450.20">
    <property type="entry name" value="PAS domain"/>
    <property type="match status" value="1"/>
</dbReference>
<dbReference type="PROSITE" id="PS00676">
    <property type="entry name" value="SIGMA54_INTERACT_2"/>
    <property type="match status" value="1"/>
</dbReference>
<dbReference type="PROSITE" id="PS00688">
    <property type="entry name" value="SIGMA54_INTERACT_3"/>
    <property type="match status" value="1"/>
</dbReference>
<dbReference type="RefSeq" id="WP_090932823.1">
    <property type="nucleotide sequence ID" value="NZ_FOTS01000004.1"/>
</dbReference>
<feature type="domain" description="Sigma-54 factor interaction" evidence="9">
    <location>
        <begin position="203"/>
        <end position="433"/>
    </location>
</feature>
<dbReference type="InterPro" id="IPR009057">
    <property type="entry name" value="Homeodomain-like_sf"/>
</dbReference>
<dbReference type="CDD" id="cd00009">
    <property type="entry name" value="AAA"/>
    <property type="match status" value="1"/>
</dbReference>
<dbReference type="InterPro" id="IPR045865">
    <property type="entry name" value="ACT-like_dom_sf"/>
</dbReference>
<dbReference type="NCBIfam" id="TIGR00229">
    <property type="entry name" value="sensory_box"/>
    <property type="match status" value="1"/>
</dbReference>
<dbReference type="InterPro" id="IPR027417">
    <property type="entry name" value="P-loop_NTPase"/>
</dbReference>
<gene>
    <name evidence="12" type="ORF">SAMN04490355_100468</name>
</gene>
<dbReference type="InterPro" id="IPR013767">
    <property type="entry name" value="PAS_fold"/>
</dbReference>
<dbReference type="NCBIfam" id="TIGR04381">
    <property type="entry name" value="HTH_TypR"/>
    <property type="match status" value="1"/>
</dbReference>
<dbReference type="Pfam" id="PF00158">
    <property type="entry name" value="Sigma54_activat"/>
    <property type="match status" value="1"/>
</dbReference>
<dbReference type="InterPro" id="IPR002912">
    <property type="entry name" value="ACT_dom"/>
</dbReference>
<evidence type="ECO:0000256" key="7">
    <source>
        <dbReference type="ARBA" id="ARBA00023163"/>
    </source>
</evidence>
<dbReference type="GO" id="GO:0006355">
    <property type="term" value="P:regulation of DNA-templated transcription"/>
    <property type="evidence" value="ECO:0007669"/>
    <property type="project" value="InterPro"/>
</dbReference>
<dbReference type="EMBL" id="FOTS01000004">
    <property type="protein sequence ID" value="SFL42838.1"/>
    <property type="molecule type" value="Genomic_DNA"/>
</dbReference>
<dbReference type="SMART" id="SM00382">
    <property type="entry name" value="AAA"/>
    <property type="match status" value="1"/>
</dbReference>
<evidence type="ECO:0000256" key="4">
    <source>
        <dbReference type="ARBA" id="ARBA00023015"/>
    </source>
</evidence>
<dbReference type="InterPro" id="IPR025943">
    <property type="entry name" value="Sigma_54_int_dom_ATP-bd_2"/>
</dbReference>
<reference evidence="13" key="1">
    <citation type="submission" date="2016-10" db="EMBL/GenBank/DDBJ databases">
        <authorList>
            <person name="Varghese N."/>
            <person name="Submissions S."/>
        </authorList>
    </citation>
    <scope>NUCLEOTIDE SEQUENCE [LARGE SCALE GENOMIC DNA]</scope>
    <source>
        <strain evidence="13">DSM 13327</strain>
    </source>
</reference>
<dbReference type="PANTHER" id="PTHR32071:SF57">
    <property type="entry name" value="C4-DICARBOXYLATE TRANSPORT TRANSCRIPTIONAL REGULATORY PROTEIN DCTD"/>
    <property type="match status" value="1"/>
</dbReference>
<dbReference type="OrthoDB" id="9803970at2"/>
<dbReference type="Pfam" id="PF00989">
    <property type="entry name" value="PAS"/>
    <property type="match status" value="1"/>
</dbReference>
<dbReference type="Pfam" id="PF18024">
    <property type="entry name" value="HTH_50"/>
    <property type="match status" value="1"/>
</dbReference>
<dbReference type="InterPro" id="IPR058031">
    <property type="entry name" value="AAA_lid_NorR"/>
</dbReference>
<dbReference type="PROSITE" id="PS00675">
    <property type="entry name" value="SIGMA54_INTERACT_1"/>
    <property type="match status" value="1"/>
</dbReference>
<evidence type="ECO:0000313" key="12">
    <source>
        <dbReference type="EMBL" id="SFL42838.1"/>
    </source>
</evidence>
<dbReference type="Gene3D" id="3.40.50.300">
    <property type="entry name" value="P-loop containing nucleotide triphosphate hydrolases"/>
    <property type="match status" value="1"/>
</dbReference>
<dbReference type="Gene3D" id="3.30.70.260">
    <property type="match status" value="1"/>
</dbReference>
<dbReference type="PROSITE" id="PS51671">
    <property type="entry name" value="ACT"/>
    <property type="match status" value="1"/>
</dbReference>
<dbReference type="SUPFAM" id="SSF55021">
    <property type="entry name" value="ACT-like"/>
    <property type="match status" value="1"/>
</dbReference>
<keyword evidence="5" id="KW-0238">DNA-binding</keyword>
<proteinExistence type="predicted"/>
<dbReference type="FunFam" id="3.40.50.300:FF:000006">
    <property type="entry name" value="DNA-binding transcriptional regulator NtrC"/>
    <property type="match status" value="1"/>
</dbReference>
<dbReference type="InterPro" id="IPR025662">
    <property type="entry name" value="Sigma_54_int_dom_ATP-bd_1"/>
</dbReference>
<keyword evidence="2" id="KW-0058">Aromatic hydrocarbons catabolism</keyword>
<evidence type="ECO:0000259" key="11">
    <source>
        <dbReference type="PROSITE" id="PS51671"/>
    </source>
</evidence>
<dbReference type="PANTHER" id="PTHR32071">
    <property type="entry name" value="TRANSCRIPTIONAL REGULATORY PROTEIN"/>
    <property type="match status" value="1"/>
</dbReference>